<dbReference type="Proteomes" id="UP000649739">
    <property type="component" value="Unassembled WGS sequence"/>
</dbReference>
<dbReference type="RefSeq" id="WP_189169552.1">
    <property type="nucleotide sequence ID" value="NZ_BMQB01000003.1"/>
</dbReference>
<evidence type="ECO:0000313" key="2">
    <source>
        <dbReference type="EMBL" id="GGJ88262.1"/>
    </source>
</evidence>
<proteinExistence type="predicted"/>
<protein>
    <recommendedName>
        <fullName evidence="1">Conserved hypothetical protein CHP02391 domain-containing protein</fullName>
    </recommendedName>
</protein>
<comment type="caution">
    <text evidence="2">The sequence shown here is derived from an EMBL/GenBank/DDBJ whole genome shotgun (WGS) entry which is preliminary data.</text>
</comment>
<reference evidence="2" key="2">
    <citation type="submission" date="2020-09" db="EMBL/GenBank/DDBJ databases">
        <authorList>
            <person name="Sun Q."/>
            <person name="Ohkuma M."/>
        </authorList>
    </citation>
    <scope>NUCLEOTIDE SEQUENCE</scope>
    <source>
        <strain evidence="2">JCM 3090</strain>
    </source>
</reference>
<dbReference type="InterPro" id="IPR012654">
    <property type="entry name" value="CHP02391"/>
</dbReference>
<dbReference type="NCBIfam" id="TIGR02391">
    <property type="entry name" value="hypoth_ymh"/>
    <property type="match status" value="1"/>
</dbReference>
<keyword evidence="3" id="KW-1185">Reference proteome</keyword>
<sequence>MTWSRDKQETLALPIDALALSILKSYDATNGWNWQNWMRGAEQQGTARDPEINGALSEGWAWLMTHGLVVPDATQASPNAYRISRLGRQTLTHGLSRLAAAERLGVTTLHPRIGQRVEQQFLLGEFEQAVFIATKEIEVRVREMAGQPNSVLGTDLMALAFSPTRPGPLTDTTADRGEQVAMMELFKGAIGLFKNPSSHRPVDYEDPTLASEIVLFADLLHRLLDRVEERRRTASV</sequence>
<dbReference type="EMBL" id="BMQB01000003">
    <property type="protein sequence ID" value="GGJ88262.1"/>
    <property type="molecule type" value="Genomic_DNA"/>
</dbReference>
<name>A0A8J3FBY0_9ACTN</name>
<dbReference type="Pfam" id="PF09509">
    <property type="entry name" value="Hypoth_Ymh"/>
    <property type="match status" value="1"/>
</dbReference>
<gene>
    <name evidence="2" type="ORF">GCM10010123_17320</name>
</gene>
<accession>A0A8J3FBY0</accession>
<dbReference type="AlphaFoldDB" id="A0A8J3FBY0"/>
<evidence type="ECO:0000259" key="1">
    <source>
        <dbReference type="Pfam" id="PF09509"/>
    </source>
</evidence>
<reference evidence="2" key="1">
    <citation type="journal article" date="2014" name="Int. J. Syst. Evol. Microbiol.">
        <title>Complete genome sequence of Corynebacterium casei LMG S-19264T (=DSM 44701T), isolated from a smear-ripened cheese.</title>
        <authorList>
            <consortium name="US DOE Joint Genome Institute (JGI-PGF)"/>
            <person name="Walter F."/>
            <person name="Albersmeier A."/>
            <person name="Kalinowski J."/>
            <person name="Ruckert C."/>
        </authorList>
    </citation>
    <scope>NUCLEOTIDE SEQUENCE</scope>
    <source>
        <strain evidence="2">JCM 3090</strain>
    </source>
</reference>
<evidence type="ECO:0000313" key="3">
    <source>
        <dbReference type="Proteomes" id="UP000649739"/>
    </source>
</evidence>
<organism evidence="2 3">
    <name type="scientific">Pilimelia anulata</name>
    <dbReference type="NCBI Taxonomy" id="53371"/>
    <lineage>
        <taxon>Bacteria</taxon>
        <taxon>Bacillati</taxon>
        <taxon>Actinomycetota</taxon>
        <taxon>Actinomycetes</taxon>
        <taxon>Micromonosporales</taxon>
        <taxon>Micromonosporaceae</taxon>
        <taxon>Pilimelia</taxon>
    </lineage>
</organism>
<feature type="domain" description="Conserved hypothetical protein CHP02391" evidence="1">
    <location>
        <begin position="108"/>
        <end position="224"/>
    </location>
</feature>